<reference evidence="2" key="1">
    <citation type="journal article" date="2022" name="bioRxiv">
        <title>Sequencing and chromosome-scale assembly of the giantPleurodeles waltlgenome.</title>
        <authorList>
            <person name="Brown T."/>
            <person name="Elewa A."/>
            <person name="Iarovenko S."/>
            <person name="Subramanian E."/>
            <person name="Araus A.J."/>
            <person name="Petzold A."/>
            <person name="Susuki M."/>
            <person name="Suzuki K.-i.T."/>
            <person name="Hayashi T."/>
            <person name="Toyoda A."/>
            <person name="Oliveira C."/>
            <person name="Osipova E."/>
            <person name="Leigh N.D."/>
            <person name="Simon A."/>
            <person name="Yun M.H."/>
        </authorList>
    </citation>
    <scope>NUCLEOTIDE SEQUENCE</scope>
    <source>
        <strain evidence="2">20211129_DDA</strain>
        <tissue evidence="2">Liver</tissue>
    </source>
</reference>
<dbReference type="EMBL" id="JANPWB010000009">
    <property type="protein sequence ID" value="KAJ1152207.1"/>
    <property type="molecule type" value="Genomic_DNA"/>
</dbReference>
<keyword evidence="3" id="KW-1185">Reference proteome</keyword>
<evidence type="ECO:0000313" key="2">
    <source>
        <dbReference type="EMBL" id="KAJ1152207.1"/>
    </source>
</evidence>
<accession>A0AAV7RKW8</accession>
<dbReference type="Proteomes" id="UP001066276">
    <property type="component" value="Chromosome 5"/>
</dbReference>
<dbReference type="AlphaFoldDB" id="A0AAV7RKW8"/>
<name>A0AAV7RKW8_PLEWA</name>
<proteinExistence type="predicted"/>
<comment type="caution">
    <text evidence="2">The sequence shown here is derived from an EMBL/GenBank/DDBJ whole genome shotgun (WGS) entry which is preliminary data.</text>
</comment>
<evidence type="ECO:0000313" key="3">
    <source>
        <dbReference type="Proteomes" id="UP001066276"/>
    </source>
</evidence>
<organism evidence="2 3">
    <name type="scientific">Pleurodeles waltl</name>
    <name type="common">Iberian ribbed newt</name>
    <dbReference type="NCBI Taxonomy" id="8319"/>
    <lineage>
        <taxon>Eukaryota</taxon>
        <taxon>Metazoa</taxon>
        <taxon>Chordata</taxon>
        <taxon>Craniata</taxon>
        <taxon>Vertebrata</taxon>
        <taxon>Euteleostomi</taxon>
        <taxon>Amphibia</taxon>
        <taxon>Batrachia</taxon>
        <taxon>Caudata</taxon>
        <taxon>Salamandroidea</taxon>
        <taxon>Salamandridae</taxon>
        <taxon>Pleurodelinae</taxon>
        <taxon>Pleurodeles</taxon>
    </lineage>
</organism>
<sequence>MTCRREVGSAPHLRPLQVQHRPQERTPTPISGHSVRAGPLVLSFDGLLGPRLWVPPSTELDPSVVSVARLARAFTLALPALGQVQPVVRFFGVSDRMKFARLLPSTTQTCQGRFRVSMG</sequence>
<evidence type="ECO:0000256" key="1">
    <source>
        <dbReference type="SAM" id="MobiDB-lite"/>
    </source>
</evidence>
<gene>
    <name evidence="2" type="ORF">NDU88_004984</name>
</gene>
<protein>
    <submittedName>
        <fullName evidence="2">Uncharacterized protein</fullName>
    </submittedName>
</protein>
<feature type="region of interest" description="Disordered" evidence="1">
    <location>
        <begin position="1"/>
        <end position="34"/>
    </location>
</feature>